<keyword evidence="2" id="KW-1185">Reference proteome</keyword>
<dbReference type="AlphaFoldDB" id="A0A2K2BW80"/>
<name>A0A2K2BW80_POPTR</name>
<sequence>MDLEALKGIELWKKNTAIFLSASSCFFFRASSTSGCALGEGRGNNKEGPVLPCCPLDPWLGCAPPLAEELSC</sequence>
<accession>A0A2K2BW80</accession>
<protein>
    <submittedName>
        <fullName evidence="1">Uncharacterized protein</fullName>
    </submittedName>
</protein>
<organism evidence="1 2">
    <name type="scientific">Populus trichocarpa</name>
    <name type="common">Western balsam poplar</name>
    <name type="synonym">Populus balsamifera subsp. trichocarpa</name>
    <dbReference type="NCBI Taxonomy" id="3694"/>
    <lineage>
        <taxon>Eukaryota</taxon>
        <taxon>Viridiplantae</taxon>
        <taxon>Streptophyta</taxon>
        <taxon>Embryophyta</taxon>
        <taxon>Tracheophyta</taxon>
        <taxon>Spermatophyta</taxon>
        <taxon>Magnoliopsida</taxon>
        <taxon>eudicotyledons</taxon>
        <taxon>Gunneridae</taxon>
        <taxon>Pentapetalae</taxon>
        <taxon>rosids</taxon>
        <taxon>fabids</taxon>
        <taxon>Malpighiales</taxon>
        <taxon>Salicaceae</taxon>
        <taxon>Saliceae</taxon>
        <taxon>Populus</taxon>
    </lineage>
</organism>
<dbReference type="PROSITE" id="PS51257">
    <property type="entry name" value="PROKAR_LIPOPROTEIN"/>
    <property type="match status" value="1"/>
</dbReference>
<evidence type="ECO:0000313" key="1">
    <source>
        <dbReference type="EMBL" id="PNT54041.1"/>
    </source>
</evidence>
<evidence type="ECO:0000313" key="2">
    <source>
        <dbReference type="Proteomes" id="UP000006729"/>
    </source>
</evidence>
<dbReference type="EMBL" id="CM009290">
    <property type="protein sequence ID" value="PNT54041.1"/>
    <property type="molecule type" value="Genomic_DNA"/>
</dbReference>
<dbReference type="Proteomes" id="UP000006729">
    <property type="component" value="Chromosome 1"/>
</dbReference>
<reference evidence="1 2" key="1">
    <citation type="journal article" date="2006" name="Science">
        <title>The genome of black cottonwood, Populus trichocarpa (Torr. &amp; Gray).</title>
        <authorList>
            <person name="Tuskan G.A."/>
            <person name="Difazio S."/>
            <person name="Jansson S."/>
            <person name="Bohlmann J."/>
            <person name="Grigoriev I."/>
            <person name="Hellsten U."/>
            <person name="Putnam N."/>
            <person name="Ralph S."/>
            <person name="Rombauts S."/>
            <person name="Salamov A."/>
            <person name="Schein J."/>
            <person name="Sterck L."/>
            <person name="Aerts A."/>
            <person name="Bhalerao R.R."/>
            <person name="Bhalerao R.P."/>
            <person name="Blaudez D."/>
            <person name="Boerjan W."/>
            <person name="Brun A."/>
            <person name="Brunner A."/>
            <person name="Busov V."/>
            <person name="Campbell M."/>
            <person name="Carlson J."/>
            <person name="Chalot M."/>
            <person name="Chapman J."/>
            <person name="Chen G.L."/>
            <person name="Cooper D."/>
            <person name="Coutinho P.M."/>
            <person name="Couturier J."/>
            <person name="Covert S."/>
            <person name="Cronk Q."/>
            <person name="Cunningham R."/>
            <person name="Davis J."/>
            <person name="Degroeve S."/>
            <person name="Dejardin A."/>
            <person name="Depamphilis C."/>
            <person name="Detter J."/>
            <person name="Dirks B."/>
            <person name="Dubchak I."/>
            <person name="Duplessis S."/>
            <person name="Ehlting J."/>
            <person name="Ellis B."/>
            <person name="Gendler K."/>
            <person name="Goodstein D."/>
            <person name="Gribskov M."/>
            <person name="Grimwood J."/>
            <person name="Groover A."/>
            <person name="Gunter L."/>
            <person name="Hamberger B."/>
            <person name="Heinze B."/>
            <person name="Helariutta Y."/>
            <person name="Henrissat B."/>
            <person name="Holligan D."/>
            <person name="Holt R."/>
            <person name="Huang W."/>
            <person name="Islam-Faridi N."/>
            <person name="Jones S."/>
            <person name="Jones-Rhoades M."/>
            <person name="Jorgensen R."/>
            <person name="Joshi C."/>
            <person name="Kangasjarvi J."/>
            <person name="Karlsson J."/>
            <person name="Kelleher C."/>
            <person name="Kirkpatrick R."/>
            <person name="Kirst M."/>
            <person name="Kohler A."/>
            <person name="Kalluri U."/>
            <person name="Larimer F."/>
            <person name="Leebens-Mack J."/>
            <person name="Leple J.C."/>
            <person name="Locascio P."/>
            <person name="Lou Y."/>
            <person name="Lucas S."/>
            <person name="Martin F."/>
            <person name="Montanini B."/>
            <person name="Napoli C."/>
            <person name="Nelson D.R."/>
            <person name="Nelson C."/>
            <person name="Nieminen K."/>
            <person name="Nilsson O."/>
            <person name="Pereda V."/>
            <person name="Peter G."/>
            <person name="Philippe R."/>
            <person name="Pilate G."/>
            <person name="Poliakov A."/>
            <person name="Razumovskaya J."/>
            <person name="Richardson P."/>
            <person name="Rinaldi C."/>
            <person name="Ritland K."/>
            <person name="Rouze P."/>
            <person name="Ryaboy D."/>
            <person name="Schmutz J."/>
            <person name="Schrader J."/>
            <person name="Segerman B."/>
            <person name="Shin H."/>
            <person name="Siddiqui A."/>
            <person name="Sterky F."/>
            <person name="Terry A."/>
            <person name="Tsai C.J."/>
            <person name="Uberbacher E."/>
            <person name="Unneberg P."/>
            <person name="Vahala J."/>
            <person name="Wall K."/>
            <person name="Wessler S."/>
            <person name="Yang G."/>
            <person name="Yin T."/>
            <person name="Douglas C."/>
            <person name="Marra M."/>
            <person name="Sandberg G."/>
            <person name="Van de Peer Y."/>
            <person name="Rokhsar D."/>
        </authorList>
    </citation>
    <scope>NUCLEOTIDE SEQUENCE [LARGE SCALE GENOMIC DNA]</scope>
    <source>
        <strain evidence="2">cv. Nisqually</strain>
    </source>
</reference>
<proteinExistence type="predicted"/>
<dbReference type="InParanoid" id="A0A2K2BW80"/>
<gene>
    <name evidence="1" type="ORF">POPTR_001G118600</name>
</gene>